<dbReference type="AlphaFoldDB" id="A0A3S3MKX2"/>
<evidence type="ECO:0000256" key="4">
    <source>
        <dbReference type="ARBA" id="ARBA00022448"/>
    </source>
</evidence>
<keyword evidence="4" id="KW-0813">Transport</keyword>
<organism evidence="13 14">
    <name type="scientific">Cinnamomum micranthum f. kanehirae</name>
    <dbReference type="NCBI Taxonomy" id="337451"/>
    <lineage>
        <taxon>Eukaryota</taxon>
        <taxon>Viridiplantae</taxon>
        <taxon>Streptophyta</taxon>
        <taxon>Embryophyta</taxon>
        <taxon>Tracheophyta</taxon>
        <taxon>Spermatophyta</taxon>
        <taxon>Magnoliopsida</taxon>
        <taxon>Magnoliidae</taxon>
        <taxon>Laurales</taxon>
        <taxon>Lauraceae</taxon>
        <taxon>Cinnamomum</taxon>
    </lineage>
</organism>
<keyword evidence="9" id="KW-0131">Cell cycle</keyword>
<proteinExistence type="inferred from homology"/>
<keyword evidence="14" id="KW-1185">Reference proteome</keyword>
<dbReference type="PROSITE" id="PS50191">
    <property type="entry name" value="CRAL_TRIO"/>
    <property type="match status" value="1"/>
</dbReference>
<dbReference type="Gene3D" id="2.60.120.680">
    <property type="entry name" value="GOLD domain"/>
    <property type="match status" value="1"/>
</dbReference>
<comment type="caution">
    <text evidence="13">The sequence shown here is derived from an EMBL/GenBank/DDBJ whole genome shotgun (WGS) entry which is preliminary data.</text>
</comment>
<dbReference type="SUPFAM" id="SSF46938">
    <property type="entry name" value="CRAL/TRIO N-terminal domain"/>
    <property type="match status" value="1"/>
</dbReference>
<evidence type="ECO:0000256" key="2">
    <source>
        <dbReference type="ARBA" id="ARBA00004496"/>
    </source>
</evidence>
<dbReference type="PANTHER" id="PTHR45932">
    <property type="entry name" value="PATELLIN-1"/>
    <property type="match status" value="1"/>
</dbReference>
<evidence type="ECO:0000256" key="5">
    <source>
        <dbReference type="ARBA" id="ARBA00022490"/>
    </source>
</evidence>
<dbReference type="Gene3D" id="1.10.8.20">
    <property type="entry name" value="N-terminal domain of phosphatidylinositol transfer protein sec14p"/>
    <property type="match status" value="1"/>
</dbReference>
<dbReference type="GO" id="GO:0016020">
    <property type="term" value="C:membrane"/>
    <property type="evidence" value="ECO:0007669"/>
    <property type="project" value="UniProtKB-SubCell"/>
</dbReference>
<evidence type="ECO:0000256" key="3">
    <source>
        <dbReference type="ARBA" id="ARBA00007155"/>
    </source>
</evidence>
<evidence type="ECO:0000256" key="8">
    <source>
        <dbReference type="ARBA" id="ARBA00023136"/>
    </source>
</evidence>
<feature type="region of interest" description="Disordered" evidence="10">
    <location>
        <begin position="1"/>
        <end position="71"/>
    </location>
</feature>
<dbReference type="Pfam" id="PF03765">
    <property type="entry name" value="CRAL_TRIO_N"/>
    <property type="match status" value="1"/>
</dbReference>
<sequence length="592" mass="67649">MTVEDRSEETQMAELAVSEQEGPSKVIDGKVDEEMKKVEEPSKGEENDKGKATVEKSFSFKEESNLLSDLKENERKALLELKAKVEEAILENKLFKKEEEKVEKKGAEEAAQVKEKKPQEGSEKEKPDSETAQEGDQKSKMDAGEEEKPTQESKEKEKGDAGEEKKPTQEGEKEDISEEKENLSHEGEDKDKADAREEKKPNQEGEKEEKPEEKENLLHEGEEKEKLDAEKEKSDVGVKEKVVEIDRDISVWGVPLLPSKGSESTDIILLKFLRAREFKVNEAFEMLRSTLRWREEFRMDSILDEDLGFDLSSIAYVNGVDLKGHPVCYNIYGVFEDDNLYQKTFGTEEKRQQFLRWRLQVMEKCIQQKLNFKPGGISSMLHINDLKNSPGPSKKELRMSTKQVVALLQDNYPEFVAKNIFINVPFWYYAFYALLSPFLTQRTKSKFVFARPAKVTETLLKYIAVEDIPICYGGFKRENDTDFSAEDGVASEINIKSGSTETVEIPAPEAGSTLLWDLTVLGWEVNYKEEFVPTDEGSYTIIVQKGKKMGPNEAPIRNSFRNNEPGKLVLTIENNTFKKKRALYRYKIKSSS</sequence>
<evidence type="ECO:0000259" key="11">
    <source>
        <dbReference type="PROSITE" id="PS50191"/>
    </source>
</evidence>
<accession>A0A3S3MKX2</accession>
<reference evidence="13 14" key="1">
    <citation type="journal article" date="2019" name="Nat. Plants">
        <title>Stout camphor tree genome fills gaps in understanding of flowering plant genome evolution.</title>
        <authorList>
            <person name="Chaw S.M."/>
            <person name="Liu Y.C."/>
            <person name="Wu Y.W."/>
            <person name="Wang H.Y."/>
            <person name="Lin C.I."/>
            <person name="Wu C.S."/>
            <person name="Ke H.M."/>
            <person name="Chang L.Y."/>
            <person name="Hsu C.Y."/>
            <person name="Yang H.T."/>
            <person name="Sudianto E."/>
            <person name="Hsu M.H."/>
            <person name="Wu K.P."/>
            <person name="Wang L.N."/>
            <person name="Leebens-Mack J.H."/>
            <person name="Tsai I.J."/>
        </authorList>
    </citation>
    <scope>NUCLEOTIDE SEQUENCE [LARGE SCALE GENOMIC DNA]</scope>
    <source>
        <strain evidence="14">cv. Chaw 1501</strain>
        <tissue evidence="13">Young leaves</tissue>
    </source>
</reference>
<feature type="region of interest" description="Disordered" evidence="10">
    <location>
        <begin position="89"/>
        <end position="233"/>
    </location>
</feature>
<dbReference type="InterPro" id="IPR036273">
    <property type="entry name" value="CRAL/TRIO_N_dom_sf"/>
</dbReference>
<dbReference type="PRINTS" id="PR00180">
    <property type="entry name" value="CRETINALDHBP"/>
</dbReference>
<dbReference type="PANTHER" id="PTHR45932:SF2">
    <property type="entry name" value="PATELLIN-4"/>
    <property type="match status" value="1"/>
</dbReference>
<evidence type="ECO:0000256" key="10">
    <source>
        <dbReference type="SAM" id="MobiDB-lite"/>
    </source>
</evidence>
<feature type="compositionally biased region" description="Basic and acidic residues" evidence="10">
    <location>
        <begin position="27"/>
        <end position="71"/>
    </location>
</feature>
<evidence type="ECO:0000256" key="1">
    <source>
        <dbReference type="ARBA" id="ARBA00004370"/>
    </source>
</evidence>
<gene>
    <name evidence="13" type="ORF">CKAN_01059300</name>
</gene>
<dbReference type="InterPro" id="IPR044834">
    <property type="entry name" value="PATL"/>
</dbReference>
<keyword evidence="5" id="KW-0963">Cytoplasm</keyword>
<dbReference type="SMART" id="SM00516">
    <property type="entry name" value="SEC14"/>
    <property type="match status" value="1"/>
</dbReference>
<dbReference type="STRING" id="337451.A0A3S3MKX2"/>
<dbReference type="Pfam" id="PF25099">
    <property type="entry name" value="GOLD_PATL1_C"/>
    <property type="match status" value="1"/>
</dbReference>
<evidence type="ECO:0000259" key="12">
    <source>
        <dbReference type="PROSITE" id="PS50866"/>
    </source>
</evidence>
<dbReference type="OrthoDB" id="75724at2759"/>
<feature type="compositionally biased region" description="Basic and acidic residues" evidence="10">
    <location>
        <begin position="179"/>
        <end position="233"/>
    </location>
</feature>
<keyword evidence="8" id="KW-0472">Membrane</keyword>
<evidence type="ECO:0000256" key="9">
    <source>
        <dbReference type="ARBA" id="ARBA00023306"/>
    </source>
</evidence>
<dbReference type="GO" id="GO:0008289">
    <property type="term" value="F:lipid binding"/>
    <property type="evidence" value="ECO:0007669"/>
    <property type="project" value="UniProtKB-KW"/>
</dbReference>
<dbReference type="InterPro" id="IPR009038">
    <property type="entry name" value="GOLD_dom"/>
</dbReference>
<evidence type="ECO:0000256" key="6">
    <source>
        <dbReference type="ARBA" id="ARBA00022618"/>
    </source>
</evidence>
<comment type="subcellular location">
    <subcellularLocation>
        <location evidence="2">Cytoplasm</location>
    </subcellularLocation>
    <subcellularLocation>
        <location evidence="1">Membrane</location>
    </subcellularLocation>
</comment>
<feature type="domain" description="CRAL-TRIO" evidence="11">
    <location>
        <begin position="304"/>
        <end position="480"/>
    </location>
</feature>
<comment type="similarity">
    <text evidence="3">Belongs to the patellin family.</text>
</comment>
<dbReference type="EMBL" id="QPKB01000004">
    <property type="protein sequence ID" value="RWR81889.1"/>
    <property type="molecule type" value="Genomic_DNA"/>
</dbReference>
<keyword evidence="6" id="KW-0132">Cell division</keyword>
<name>A0A3S3MKX2_9MAGN</name>
<dbReference type="InterPro" id="IPR056794">
    <property type="entry name" value="PATL1-6_C_GOLD"/>
</dbReference>
<dbReference type="GO" id="GO:0005737">
    <property type="term" value="C:cytoplasm"/>
    <property type="evidence" value="ECO:0007669"/>
    <property type="project" value="UniProtKB-SubCell"/>
</dbReference>
<feature type="domain" description="GOLD" evidence="12">
    <location>
        <begin position="486"/>
        <end position="590"/>
    </location>
</feature>
<evidence type="ECO:0000313" key="13">
    <source>
        <dbReference type="EMBL" id="RWR81889.1"/>
    </source>
</evidence>
<dbReference type="Proteomes" id="UP000283530">
    <property type="component" value="Unassembled WGS sequence"/>
</dbReference>
<protein>
    <submittedName>
        <fullName evidence="13">Cellular retinaldehyde binding/alpha-tocopherol transport</fullName>
    </submittedName>
</protein>
<keyword evidence="7" id="KW-0446">Lipid-binding</keyword>
<dbReference type="Pfam" id="PF00650">
    <property type="entry name" value="CRAL_TRIO"/>
    <property type="match status" value="1"/>
</dbReference>
<dbReference type="Gene3D" id="3.40.525.10">
    <property type="entry name" value="CRAL-TRIO lipid binding domain"/>
    <property type="match status" value="1"/>
</dbReference>
<dbReference type="InterPro" id="IPR036865">
    <property type="entry name" value="CRAL-TRIO_dom_sf"/>
</dbReference>
<dbReference type="PROSITE" id="PS50866">
    <property type="entry name" value="GOLD"/>
    <property type="match status" value="1"/>
</dbReference>
<dbReference type="CDD" id="cd00170">
    <property type="entry name" value="SEC14"/>
    <property type="match status" value="1"/>
</dbReference>
<feature type="compositionally biased region" description="Basic and acidic residues" evidence="10">
    <location>
        <begin position="93"/>
        <end position="171"/>
    </location>
</feature>
<dbReference type="InterPro" id="IPR001251">
    <property type="entry name" value="CRAL-TRIO_dom"/>
</dbReference>
<dbReference type="GO" id="GO:0051301">
    <property type="term" value="P:cell division"/>
    <property type="evidence" value="ECO:0007669"/>
    <property type="project" value="UniProtKB-KW"/>
</dbReference>
<evidence type="ECO:0000313" key="14">
    <source>
        <dbReference type="Proteomes" id="UP000283530"/>
    </source>
</evidence>
<dbReference type="SUPFAM" id="SSF52087">
    <property type="entry name" value="CRAL/TRIO domain"/>
    <property type="match status" value="1"/>
</dbReference>
<dbReference type="InterPro" id="IPR011074">
    <property type="entry name" value="CRAL/TRIO_N_dom"/>
</dbReference>
<dbReference type="SMART" id="SM01100">
    <property type="entry name" value="CRAL_TRIO_N"/>
    <property type="match status" value="1"/>
</dbReference>
<evidence type="ECO:0000256" key="7">
    <source>
        <dbReference type="ARBA" id="ARBA00023121"/>
    </source>
</evidence>